<name>A0A2L2T0D6_9HYPO</name>
<sequence length="110" mass="12390">MGGVAKSGSRCRVTCHLSFVSEHHEKQDYCNMFDVSKYSFWSSKAEPETALYGMTLHVSFALLTKEDKAASHIIVLTASSLDGDIKNPYFTATVAVFLCERYRAQVWRIC</sequence>
<proteinExistence type="predicted"/>
<accession>A0A2L2T0D6</accession>
<evidence type="ECO:0000313" key="2">
    <source>
        <dbReference type="Proteomes" id="UP000245910"/>
    </source>
</evidence>
<dbReference type="AlphaFoldDB" id="A0A2L2T0D6"/>
<organism evidence="1 2">
    <name type="scientific">Fusarium venenatum</name>
    <dbReference type="NCBI Taxonomy" id="56646"/>
    <lineage>
        <taxon>Eukaryota</taxon>
        <taxon>Fungi</taxon>
        <taxon>Dikarya</taxon>
        <taxon>Ascomycota</taxon>
        <taxon>Pezizomycotina</taxon>
        <taxon>Sordariomycetes</taxon>
        <taxon>Hypocreomycetidae</taxon>
        <taxon>Hypocreales</taxon>
        <taxon>Nectriaceae</taxon>
        <taxon>Fusarium</taxon>
    </lineage>
</organism>
<dbReference type="EMBL" id="LN649232">
    <property type="protein sequence ID" value="CEI38479.1"/>
    <property type="molecule type" value="Genomic_DNA"/>
</dbReference>
<protein>
    <submittedName>
        <fullName evidence="1">Uncharacterized protein</fullName>
    </submittedName>
</protein>
<dbReference type="Proteomes" id="UP000245910">
    <property type="component" value="Chromosome IIII"/>
</dbReference>
<keyword evidence="2" id="KW-1185">Reference proteome</keyword>
<reference evidence="2" key="1">
    <citation type="submission" date="2014-10" db="EMBL/GenBank/DDBJ databases">
        <authorList>
            <person name="King R."/>
        </authorList>
    </citation>
    <scope>NUCLEOTIDE SEQUENCE [LARGE SCALE GENOMIC DNA]</scope>
    <source>
        <strain evidence="2">A3/5</strain>
    </source>
</reference>
<evidence type="ECO:0000313" key="1">
    <source>
        <dbReference type="EMBL" id="CEI38479.1"/>
    </source>
</evidence>